<feature type="transmembrane region" description="Helical" evidence="7">
    <location>
        <begin position="306"/>
        <end position="327"/>
    </location>
</feature>
<dbReference type="eggNOG" id="KOG4176">
    <property type="taxonomic scope" value="Eukaryota"/>
</dbReference>
<dbReference type="SUPFAM" id="SSF51197">
    <property type="entry name" value="Clavaminate synthase-like"/>
    <property type="match status" value="1"/>
</dbReference>
<dbReference type="Pfam" id="PF06963">
    <property type="entry name" value="FPN1"/>
    <property type="match status" value="1"/>
</dbReference>
<dbReference type="InterPro" id="IPR027450">
    <property type="entry name" value="AlkB-like"/>
</dbReference>
<dbReference type="CDD" id="cd17480">
    <property type="entry name" value="MFS_SLC40A1_like"/>
    <property type="match status" value="1"/>
</dbReference>
<evidence type="ECO:0000256" key="6">
    <source>
        <dbReference type="ARBA" id="ARBA00023136"/>
    </source>
</evidence>
<reference evidence="10" key="1">
    <citation type="journal article" date="2013" name="Genome Announc.">
        <title>Draft genome sequence of the grapevine dieback fungus Eutypa lata UCR-EL1.</title>
        <authorList>
            <person name="Blanco-Ulate B."/>
            <person name="Rolshausen P.E."/>
            <person name="Cantu D."/>
        </authorList>
    </citation>
    <scope>NUCLEOTIDE SEQUENCE [LARGE SCALE GENOMIC DNA]</scope>
    <source>
        <strain evidence="10">UCR-EL1</strain>
    </source>
</reference>
<keyword evidence="10" id="KW-1185">Reference proteome</keyword>
<dbReference type="Gene3D" id="2.60.120.590">
    <property type="entry name" value="Alpha-ketoglutarate-dependent dioxygenase AlkB-like"/>
    <property type="match status" value="1"/>
</dbReference>
<keyword evidence="6 7" id="KW-0472">Membrane</keyword>
<protein>
    <submittedName>
        <fullName evidence="9">Putative 2og-fe oxygenase family oxidoreductase protein</fullName>
    </submittedName>
</protein>
<organism evidence="9 10">
    <name type="scientific">Eutypa lata (strain UCR-EL1)</name>
    <name type="common">Grapevine dieback disease fungus</name>
    <name type="synonym">Eutypa armeniacae</name>
    <dbReference type="NCBI Taxonomy" id="1287681"/>
    <lineage>
        <taxon>Eukaryota</taxon>
        <taxon>Fungi</taxon>
        <taxon>Dikarya</taxon>
        <taxon>Ascomycota</taxon>
        <taxon>Pezizomycotina</taxon>
        <taxon>Sordariomycetes</taxon>
        <taxon>Xylariomycetidae</taxon>
        <taxon>Xylariales</taxon>
        <taxon>Diatrypaceae</taxon>
        <taxon>Eutypa</taxon>
    </lineage>
</organism>
<evidence type="ECO:0000256" key="5">
    <source>
        <dbReference type="ARBA" id="ARBA00022989"/>
    </source>
</evidence>
<feature type="transmembrane region" description="Helical" evidence="7">
    <location>
        <begin position="274"/>
        <end position="294"/>
    </location>
</feature>
<comment type="subcellular location">
    <subcellularLocation>
        <location evidence="1">Membrane</location>
        <topology evidence="1">Multi-pass membrane protein</topology>
    </subcellularLocation>
</comment>
<evidence type="ECO:0000256" key="4">
    <source>
        <dbReference type="ARBA" id="ARBA00022692"/>
    </source>
</evidence>
<feature type="transmembrane region" description="Helical" evidence="7">
    <location>
        <begin position="246"/>
        <end position="268"/>
    </location>
</feature>
<evidence type="ECO:0000256" key="2">
    <source>
        <dbReference type="ARBA" id="ARBA00006279"/>
    </source>
</evidence>
<evidence type="ECO:0000313" key="10">
    <source>
        <dbReference type="Proteomes" id="UP000012174"/>
    </source>
</evidence>
<keyword evidence="3" id="KW-0813">Transport</keyword>
<feature type="transmembrane region" description="Helical" evidence="7">
    <location>
        <begin position="161"/>
        <end position="181"/>
    </location>
</feature>
<sequence>MSAHLGGMEAAARPNTLEQILRAEPLITAGPLPEPAMVATTQAAEQQPPPEGVSKSLQSQLYISHFLSTWNSRLFEFASTLFLASIYPGTLLPMSIYALARSGAAILFAQAIGSMIDTGNRLTVVRLSIVGQRLAVAASCGLFWALEQVGDSMHPQLKSSLFGLTIVLACVEKLSSVLNLVSVERDWVYKKVPSLNRRSESVASQDDRIAAQTPSARSWLKSASYRVLPISSLPFYFRHSAFLPSFALSLLYFTVLSFSGQMITYLISVGYNPLHVGLARTVSTIFELSATWAAPYLMKRIGIVRGGIWSLSWQMVWLAGGVTWLFAGFRGMGTTSAIPATGLAVGVALSRVGLWCYDLCAQNIVQDEVEPEHRGSFSTVEAGFQNLFELLSYASTIIFSRPDQFQWPVVISVVAVYAAGGLYKAELVDGKIKQEILRYQNHILSEAEMEELPLEPRGLFLEENFITPEHEQQLLHIFQHELAWPESRSSTPTRLSLHYGYTFDYKTFGVDPDIPYKAFPGWLAPLVPTAEGRPPDQVCLQWYPAGAGIPPHVDTHSAYDQLYALSLGSPVVMQFRRGEQRTDVDLAPRGLLRMAGDARLHWTHGIKKRKTDALAGGGEVRLRRDRWSITYRWLRDVGDNGERECECGDVKLCDTAQRRCGIEREYRWKAGGKEEVQVLIDESLPRDNK</sequence>
<dbReference type="Proteomes" id="UP000012174">
    <property type="component" value="Unassembled WGS sequence"/>
</dbReference>
<dbReference type="SUPFAM" id="SSF103473">
    <property type="entry name" value="MFS general substrate transporter"/>
    <property type="match status" value="1"/>
</dbReference>
<dbReference type="PANTHER" id="PTHR11660">
    <property type="entry name" value="SOLUTE CARRIER FAMILY 40 MEMBER"/>
    <property type="match status" value="1"/>
</dbReference>
<dbReference type="AlphaFoldDB" id="M7TQR0"/>
<dbReference type="EMBL" id="KB705480">
    <property type="protein sequence ID" value="EMR72246.1"/>
    <property type="molecule type" value="Genomic_DNA"/>
</dbReference>
<keyword evidence="5 7" id="KW-1133">Transmembrane helix</keyword>
<dbReference type="GO" id="GO:0005381">
    <property type="term" value="F:iron ion transmembrane transporter activity"/>
    <property type="evidence" value="ECO:0007669"/>
    <property type="project" value="InterPro"/>
</dbReference>
<proteinExistence type="inferred from homology"/>
<evidence type="ECO:0000259" key="8">
    <source>
        <dbReference type="PROSITE" id="PS51471"/>
    </source>
</evidence>
<evidence type="ECO:0000256" key="1">
    <source>
        <dbReference type="ARBA" id="ARBA00004141"/>
    </source>
</evidence>
<dbReference type="Pfam" id="PF13532">
    <property type="entry name" value="2OG-FeII_Oxy_2"/>
    <property type="match status" value="1"/>
</dbReference>
<dbReference type="InterPro" id="IPR036259">
    <property type="entry name" value="MFS_trans_sf"/>
</dbReference>
<name>M7TQR0_EUTLA</name>
<dbReference type="InterPro" id="IPR005123">
    <property type="entry name" value="Oxoglu/Fe-dep_dioxygenase_dom"/>
</dbReference>
<evidence type="ECO:0000313" key="9">
    <source>
        <dbReference type="EMBL" id="EMR72246.1"/>
    </source>
</evidence>
<dbReference type="STRING" id="1287681.M7TQR0"/>
<feature type="transmembrane region" description="Helical" evidence="7">
    <location>
        <begin position="124"/>
        <end position="146"/>
    </location>
</feature>
<dbReference type="PANTHER" id="PTHR11660:SF57">
    <property type="entry name" value="SOLUTE CARRIER FAMILY 40 MEMBER"/>
    <property type="match status" value="1"/>
</dbReference>
<dbReference type="InterPro" id="IPR037151">
    <property type="entry name" value="AlkB-like_sf"/>
</dbReference>
<keyword evidence="4 7" id="KW-0812">Transmembrane</keyword>
<dbReference type="GO" id="GO:0016020">
    <property type="term" value="C:membrane"/>
    <property type="evidence" value="ECO:0007669"/>
    <property type="project" value="UniProtKB-SubCell"/>
</dbReference>
<dbReference type="PROSITE" id="PS51471">
    <property type="entry name" value="FE2OG_OXY"/>
    <property type="match status" value="1"/>
</dbReference>
<evidence type="ECO:0000256" key="7">
    <source>
        <dbReference type="SAM" id="Phobius"/>
    </source>
</evidence>
<dbReference type="HOGENOM" id="CLU_399568_0_0_1"/>
<gene>
    <name evidence="9" type="ORF">UCREL1_715</name>
</gene>
<dbReference type="OrthoDB" id="271595at2759"/>
<feature type="domain" description="Fe2OG dioxygenase" evidence="8">
    <location>
        <begin position="534"/>
        <end position="635"/>
    </location>
</feature>
<accession>M7TQR0</accession>
<dbReference type="InterPro" id="IPR009716">
    <property type="entry name" value="Ferroportin-1"/>
</dbReference>
<dbReference type="KEGG" id="ela:UCREL1_715"/>
<comment type="similarity">
    <text evidence="2">Belongs to the ferroportin (FP) (TC 2.A.100) family. SLC40A subfamily.</text>
</comment>
<evidence type="ECO:0000256" key="3">
    <source>
        <dbReference type="ARBA" id="ARBA00022448"/>
    </source>
</evidence>
<dbReference type="eggNOG" id="KOG2601">
    <property type="taxonomic scope" value="Eukaryota"/>
</dbReference>